<dbReference type="Pfam" id="PF11220">
    <property type="entry name" value="DUF3015"/>
    <property type="match status" value="1"/>
</dbReference>
<accession>A0A4V0P2J5</accession>
<evidence type="ECO:0000313" key="3">
    <source>
        <dbReference type="Proteomes" id="UP000291236"/>
    </source>
</evidence>
<dbReference type="AlphaFoldDB" id="A0A4V0P2J5"/>
<dbReference type="RefSeq" id="WP_130609290.1">
    <property type="nucleotide sequence ID" value="NZ_AP019368.1"/>
</dbReference>
<reference evidence="2 3" key="1">
    <citation type="submission" date="2018-12" db="EMBL/GenBank/DDBJ databases">
        <title>Rubrispira sanarue gen. nov., sp., nov., a member of the order Silvanigrellales, isolated from a brackish lake in Hamamatsu Japan.</title>
        <authorList>
            <person name="Maejima Y."/>
            <person name="Iino T."/>
            <person name="Muraguchi Y."/>
            <person name="Fukuda K."/>
            <person name="Nojiri H."/>
            <person name="Ohkuma M."/>
            <person name="Moriuchi R."/>
            <person name="Dohra H."/>
            <person name="Kimbara K."/>
            <person name="Shintani M."/>
        </authorList>
    </citation>
    <scope>NUCLEOTIDE SEQUENCE [LARGE SCALE GENOMIC DNA]</scope>
    <source>
        <strain evidence="2 3">RF1110005</strain>
    </source>
</reference>
<dbReference type="OrthoDB" id="9784732at2"/>
<dbReference type="EMBL" id="AP019368">
    <property type="protein sequence ID" value="BBH53447.1"/>
    <property type="molecule type" value="Genomic_DNA"/>
</dbReference>
<keyword evidence="3" id="KW-1185">Reference proteome</keyword>
<feature type="signal peptide" evidence="1">
    <location>
        <begin position="1"/>
        <end position="29"/>
    </location>
</feature>
<evidence type="ECO:0000256" key="1">
    <source>
        <dbReference type="SAM" id="SignalP"/>
    </source>
</evidence>
<name>A0A4V0P2J5_FLUSA</name>
<proteinExistence type="predicted"/>
<dbReference type="KEGG" id="sbf:JCM31447_18900"/>
<evidence type="ECO:0000313" key="2">
    <source>
        <dbReference type="EMBL" id="BBH53447.1"/>
    </source>
</evidence>
<sequence length="171" mass="18150">MYKLHKIGARSILLLTILFSSVCASQAYAASYGTAGCGLGSILFENTGTWWKQVLAATTNGTFGNQTFGITSGTSNCGSGATALARKQQDYVTANLVSLQREVAQGSGDAVVGLADVFGCKANDYSKFAEFSQTNYKAIFNSNDPVAIISNIKIEINKNSNLTQSCEYAQI</sequence>
<organism evidence="2 3">
    <name type="scientific">Fluviispira sanaruensis</name>
    <dbReference type="NCBI Taxonomy" id="2493639"/>
    <lineage>
        <taxon>Bacteria</taxon>
        <taxon>Pseudomonadati</taxon>
        <taxon>Bdellovibrionota</taxon>
        <taxon>Oligoflexia</taxon>
        <taxon>Silvanigrellales</taxon>
        <taxon>Silvanigrellaceae</taxon>
        <taxon>Fluviispira</taxon>
    </lineage>
</organism>
<protein>
    <submittedName>
        <fullName evidence="2">DUF3015 domain-containing protein</fullName>
    </submittedName>
</protein>
<dbReference type="Proteomes" id="UP000291236">
    <property type="component" value="Chromosome"/>
</dbReference>
<keyword evidence="1" id="KW-0732">Signal</keyword>
<gene>
    <name evidence="2" type="ORF">JCM31447_18900</name>
</gene>
<dbReference type="InterPro" id="IPR021383">
    <property type="entry name" value="DUF3015"/>
</dbReference>
<feature type="chain" id="PRO_5020544030" evidence="1">
    <location>
        <begin position="30"/>
        <end position="171"/>
    </location>
</feature>